<keyword evidence="2" id="KW-1185">Reference proteome</keyword>
<protein>
    <submittedName>
        <fullName evidence="1">Uncharacterized protein</fullName>
    </submittedName>
</protein>
<comment type="caution">
    <text evidence="1">The sequence shown here is derived from an EMBL/GenBank/DDBJ whole genome shotgun (WGS) entry which is preliminary data.</text>
</comment>
<organism evidence="1 2">
    <name type="scientific">Arachis hypogaea</name>
    <name type="common">Peanut</name>
    <dbReference type="NCBI Taxonomy" id="3818"/>
    <lineage>
        <taxon>Eukaryota</taxon>
        <taxon>Viridiplantae</taxon>
        <taxon>Streptophyta</taxon>
        <taxon>Embryophyta</taxon>
        <taxon>Tracheophyta</taxon>
        <taxon>Spermatophyta</taxon>
        <taxon>Magnoliopsida</taxon>
        <taxon>eudicotyledons</taxon>
        <taxon>Gunneridae</taxon>
        <taxon>Pentapetalae</taxon>
        <taxon>rosids</taxon>
        <taxon>fabids</taxon>
        <taxon>Fabales</taxon>
        <taxon>Fabaceae</taxon>
        <taxon>Papilionoideae</taxon>
        <taxon>50 kb inversion clade</taxon>
        <taxon>dalbergioids sensu lato</taxon>
        <taxon>Dalbergieae</taxon>
        <taxon>Pterocarpus clade</taxon>
        <taxon>Arachis</taxon>
    </lineage>
</organism>
<dbReference type="Proteomes" id="UP000289738">
    <property type="component" value="Chromosome A08"/>
</dbReference>
<dbReference type="AlphaFoldDB" id="A0A445BZ34"/>
<evidence type="ECO:0000313" key="2">
    <source>
        <dbReference type="Proteomes" id="UP000289738"/>
    </source>
</evidence>
<accession>A0A445BZ34</accession>
<dbReference type="EMBL" id="SDMP01000008">
    <property type="protein sequence ID" value="RYR43756.1"/>
    <property type="molecule type" value="Genomic_DNA"/>
</dbReference>
<proteinExistence type="predicted"/>
<evidence type="ECO:0000313" key="1">
    <source>
        <dbReference type="EMBL" id="RYR43756.1"/>
    </source>
</evidence>
<sequence length="90" mass="10975">MVMTSPFFSLEHAITVARDIWFCKVNVSWRKYQDQYSKTANKELYEWRSMYEKKIGYTYFRNMHVVELNIASKEKMNLKFPYHINAPFFS</sequence>
<gene>
    <name evidence="1" type="ORF">Ahy_A08g040152</name>
</gene>
<reference evidence="1 2" key="1">
    <citation type="submission" date="2019-01" db="EMBL/GenBank/DDBJ databases">
        <title>Sequencing of cultivated peanut Arachis hypogaea provides insights into genome evolution and oil improvement.</title>
        <authorList>
            <person name="Chen X."/>
        </authorList>
    </citation>
    <scope>NUCLEOTIDE SEQUENCE [LARGE SCALE GENOMIC DNA]</scope>
    <source>
        <strain evidence="2">cv. Fuhuasheng</strain>
        <tissue evidence="1">Leaves</tissue>
    </source>
</reference>
<name>A0A445BZ34_ARAHY</name>